<dbReference type="Pfam" id="PF00106">
    <property type="entry name" value="adh_short"/>
    <property type="match status" value="1"/>
</dbReference>
<dbReference type="PANTHER" id="PTHR42808:SF4">
    <property type="entry name" value="SHORT CHAIN DEHYDROGENASE"/>
    <property type="match status" value="1"/>
</dbReference>
<dbReference type="NCBIfam" id="NF006133">
    <property type="entry name" value="PRK08278.1"/>
    <property type="match status" value="1"/>
</dbReference>
<evidence type="ECO:0000313" key="1">
    <source>
        <dbReference type="EMBL" id="CAE4609985.1"/>
    </source>
</evidence>
<reference evidence="1" key="1">
    <citation type="submission" date="2021-01" db="EMBL/GenBank/DDBJ databases">
        <authorList>
            <person name="Corre E."/>
            <person name="Pelletier E."/>
            <person name="Niang G."/>
            <person name="Scheremetjew M."/>
            <person name="Finn R."/>
            <person name="Kale V."/>
            <person name="Holt S."/>
            <person name="Cochrane G."/>
            <person name="Meng A."/>
            <person name="Brown T."/>
            <person name="Cohen L."/>
        </authorList>
    </citation>
    <scope>NUCLEOTIDE SEQUENCE</scope>
    <source>
        <strain evidence="1">CCMP3105</strain>
    </source>
</reference>
<dbReference type="PANTHER" id="PTHR42808">
    <property type="entry name" value="HYDROXYSTEROID DEHYDROGENASE-LIKE PROTEIN 2"/>
    <property type="match status" value="1"/>
</dbReference>
<dbReference type="Gene3D" id="3.40.50.720">
    <property type="entry name" value="NAD(P)-binding Rossmann-like Domain"/>
    <property type="match status" value="1"/>
</dbReference>
<dbReference type="InterPro" id="IPR036291">
    <property type="entry name" value="NAD(P)-bd_dom_sf"/>
</dbReference>
<dbReference type="InterPro" id="IPR020904">
    <property type="entry name" value="Sc_DH/Rdtase_CS"/>
</dbReference>
<organism evidence="1">
    <name type="scientific">Alexandrium monilatum</name>
    <dbReference type="NCBI Taxonomy" id="311494"/>
    <lineage>
        <taxon>Eukaryota</taxon>
        <taxon>Sar</taxon>
        <taxon>Alveolata</taxon>
        <taxon>Dinophyceae</taxon>
        <taxon>Gonyaulacales</taxon>
        <taxon>Pyrocystaceae</taxon>
        <taxon>Alexandrium</taxon>
    </lineage>
</organism>
<dbReference type="InterPro" id="IPR051935">
    <property type="entry name" value="HSDL2"/>
</dbReference>
<name>A0A7S4RE82_9DINO</name>
<sequence length="333" mass="36012">MRKGFLFTQGATARGAMSSGLSPNAAKLGFKDLSGRVAIITGSTRGIGRECALALARQGCNIVVAAKSTSEQPNLPGTIYTVASELEALGVQALPFKLDVRDADSCEACVAKTVEVFGRVDILVNNASALWWQDIVNTPQSKYDLITTLNTRGSFALTRACLPHMMKNKFGRVISMSPPIRTEMQAYKGFTAYNISKFGMTMVAMGAAAEGQGHNITGFSLWPATVIESQASINFELGERSQWRKATILADAAVALVCEDEDVSGGQFIDDEYLMSKGLTSKDMVVYRYNPEVEPPRLLAAAHSTDGITERGTWRRGDVRKLEKDKAAPASRL</sequence>
<dbReference type="PROSITE" id="PS00061">
    <property type="entry name" value="ADH_SHORT"/>
    <property type="match status" value="1"/>
</dbReference>
<protein>
    <submittedName>
        <fullName evidence="1">Uncharacterized protein</fullName>
    </submittedName>
</protein>
<dbReference type="AlphaFoldDB" id="A0A7S4RE82"/>
<dbReference type="PRINTS" id="PR00081">
    <property type="entry name" value="GDHRDH"/>
</dbReference>
<dbReference type="InterPro" id="IPR002347">
    <property type="entry name" value="SDR_fam"/>
</dbReference>
<gene>
    <name evidence="1" type="ORF">AMON00008_LOCUS33333</name>
</gene>
<dbReference type="SUPFAM" id="SSF51735">
    <property type="entry name" value="NAD(P)-binding Rossmann-fold domains"/>
    <property type="match status" value="1"/>
</dbReference>
<proteinExistence type="predicted"/>
<dbReference type="EMBL" id="HBNR01047797">
    <property type="protein sequence ID" value="CAE4609985.1"/>
    <property type="molecule type" value="Transcribed_RNA"/>
</dbReference>
<accession>A0A7S4RE82</accession>